<feature type="domain" description="DUF5666" evidence="2">
    <location>
        <begin position="522"/>
        <end position="587"/>
    </location>
</feature>
<dbReference type="OrthoDB" id="5622949at2"/>
<gene>
    <name evidence="3" type="ORF">C6Y40_02245</name>
</gene>
<dbReference type="AlphaFoldDB" id="A0A2S9VFU0"/>
<dbReference type="EMBL" id="PVNP01000013">
    <property type="protein sequence ID" value="PRO75330.1"/>
    <property type="molecule type" value="Genomic_DNA"/>
</dbReference>
<organism evidence="3 4">
    <name type="scientific">Alteromonas alba</name>
    <dbReference type="NCBI Taxonomy" id="2079529"/>
    <lineage>
        <taxon>Bacteria</taxon>
        <taxon>Pseudomonadati</taxon>
        <taxon>Pseudomonadota</taxon>
        <taxon>Gammaproteobacteria</taxon>
        <taxon>Alteromonadales</taxon>
        <taxon>Alteromonadaceae</taxon>
        <taxon>Alteromonas/Salinimonas group</taxon>
        <taxon>Alteromonas</taxon>
    </lineage>
</organism>
<sequence length="602" mass="64292">MRRSLLSLSILAGLLTGCGGGSSDSAVETLPSGTEPPTSNPTTVVKSGVITGFGSVYIDGKRYTTNTTTITVNGNAGAAIDALKVGMKIQLTSDDDDDENSNDASATSITYDSDVGGIIQSIDRSAGQIQIAGVTMVYDDLTHFIGTSVTTLNVGDRIEASGYAMADGSFYATYVELENDLPESEPQHITGVISELETTAQTFFIGSMQVDYSQAVPEGELANALQVKLEGVITNNVFVASELEVRNSRFEEQDDIAEAEVEGVITAVDAAAQTLEIYGQTYAYNNATQFEYGAAENLAPGVVVELNLAFNNGEQTVTKIEFKQLSVTDGKLKGMITALDNEAGSFTVNNTVFYVNTQTRFEDDNDQYIALNSLQLNDLVEVVYQVEAGQNIVLRLEREDDNEYYEESEVEGYLTAFTENSVTLSGLTIAMSVDAVYLLDDRRVTLAEFIAALVNGVILEVRGNYDANGSFTANKFELELEDDNSDDDSDGGSDDGSDDNSDDNDDGQDNDGATTGTYLEIEGRVSAVGADNRFTVNGYEVDISGASELELNGRRVSAAEFMAAISAGTIVEVEGSLNEAGVLLAREAEIETSDDNGESDDD</sequence>
<dbReference type="Proteomes" id="UP000238949">
    <property type="component" value="Unassembled WGS sequence"/>
</dbReference>
<evidence type="ECO:0000256" key="1">
    <source>
        <dbReference type="SAM" id="MobiDB-lite"/>
    </source>
</evidence>
<reference evidence="4" key="1">
    <citation type="journal article" date="2020" name="Int. J. Syst. Evol. Microbiol.">
        <title>Alteromonas alba sp. nov., a marine bacterium isolated from the seawater of the West Pacific Ocean.</title>
        <authorList>
            <person name="Sun C."/>
            <person name="Wu Y.-H."/>
            <person name="Xamxidin M."/>
            <person name="Cheng H."/>
            <person name="Xu X.-W."/>
        </authorList>
    </citation>
    <scope>NUCLEOTIDE SEQUENCE [LARGE SCALE GENOMIC DNA]</scope>
    <source>
        <strain evidence="4">190</strain>
    </source>
</reference>
<feature type="region of interest" description="Disordered" evidence="1">
    <location>
        <begin position="21"/>
        <end position="42"/>
    </location>
</feature>
<dbReference type="Pfam" id="PF18914">
    <property type="entry name" value="DUF5666"/>
    <property type="match status" value="5"/>
</dbReference>
<accession>A0A2S9VFU0</accession>
<feature type="domain" description="DUF5666" evidence="2">
    <location>
        <begin position="333"/>
        <end position="390"/>
    </location>
</feature>
<dbReference type="RefSeq" id="WP_105933135.1">
    <property type="nucleotide sequence ID" value="NZ_PVNP01000013.1"/>
</dbReference>
<keyword evidence="4" id="KW-1185">Reference proteome</keyword>
<evidence type="ECO:0000313" key="4">
    <source>
        <dbReference type="Proteomes" id="UP000238949"/>
    </source>
</evidence>
<feature type="compositionally biased region" description="Polar residues" evidence="1">
    <location>
        <begin position="23"/>
        <end position="42"/>
    </location>
</feature>
<dbReference type="PROSITE" id="PS51257">
    <property type="entry name" value="PROKAR_LIPOPROTEIN"/>
    <property type="match status" value="1"/>
</dbReference>
<feature type="domain" description="DUF5666" evidence="2">
    <location>
        <begin position="117"/>
        <end position="176"/>
    </location>
</feature>
<comment type="caution">
    <text evidence="3">The sequence shown here is derived from an EMBL/GenBank/DDBJ whole genome shotgun (WGS) entry which is preliminary data.</text>
</comment>
<feature type="domain" description="DUF5666" evidence="2">
    <location>
        <begin position="262"/>
        <end position="321"/>
    </location>
</feature>
<evidence type="ECO:0000313" key="3">
    <source>
        <dbReference type="EMBL" id="PRO75330.1"/>
    </source>
</evidence>
<evidence type="ECO:0000259" key="2">
    <source>
        <dbReference type="Pfam" id="PF18914"/>
    </source>
</evidence>
<name>A0A2S9VFU0_9ALTE</name>
<feature type="compositionally biased region" description="Acidic residues" evidence="1">
    <location>
        <begin position="481"/>
        <end position="509"/>
    </location>
</feature>
<feature type="region of interest" description="Disordered" evidence="1">
    <location>
        <begin position="481"/>
        <end position="515"/>
    </location>
</feature>
<proteinExistence type="predicted"/>
<feature type="domain" description="DUF5666" evidence="2">
    <location>
        <begin position="411"/>
        <end position="475"/>
    </location>
</feature>
<protein>
    <recommendedName>
        <fullName evidence="2">DUF5666 domain-containing protein</fullName>
    </recommendedName>
</protein>
<dbReference type="InterPro" id="IPR043724">
    <property type="entry name" value="DUF5666"/>
</dbReference>